<dbReference type="Proteomes" id="UP000287651">
    <property type="component" value="Unassembled WGS sequence"/>
</dbReference>
<comment type="caution">
    <text evidence="1">The sequence shown here is derived from an EMBL/GenBank/DDBJ whole genome shotgun (WGS) entry which is preliminary data.</text>
</comment>
<dbReference type="AlphaFoldDB" id="A0A426YH84"/>
<gene>
    <name evidence="1" type="ORF">B296_00003882</name>
</gene>
<accession>A0A426YH84</accession>
<sequence length="150" mass="15919">MIGQGQIHASGQCGWELARSASGAHRGYQEFSRKIVKGSRKACQDKQSVSDGCTATAQASGWLTCPGWRVEPLVPKNLGTFDGLTHPGPAGLTMTGAMELQPDDGPRSSLSIGPGFERCSGISPKFARRFTERIGKLAGNTQGDRQKKTG</sequence>
<dbReference type="EMBL" id="AMZH03012385">
    <property type="protein sequence ID" value="RRT51124.1"/>
    <property type="molecule type" value="Genomic_DNA"/>
</dbReference>
<name>A0A426YH84_ENSVE</name>
<reference evidence="1 2" key="1">
    <citation type="journal article" date="2014" name="Agronomy (Basel)">
        <title>A Draft Genome Sequence for Ensete ventricosum, the Drought-Tolerant Tree Against Hunger.</title>
        <authorList>
            <person name="Harrison J."/>
            <person name="Moore K.A."/>
            <person name="Paszkiewicz K."/>
            <person name="Jones T."/>
            <person name="Grant M."/>
            <person name="Ambacheew D."/>
            <person name="Muzemil S."/>
            <person name="Studholme D.J."/>
        </authorList>
    </citation>
    <scope>NUCLEOTIDE SEQUENCE [LARGE SCALE GENOMIC DNA]</scope>
</reference>
<proteinExistence type="predicted"/>
<organism evidence="1 2">
    <name type="scientific">Ensete ventricosum</name>
    <name type="common">Abyssinian banana</name>
    <name type="synonym">Musa ensete</name>
    <dbReference type="NCBI Taxonomy" id="4639"/>
    <lineage>
        <taxon>Eukaryota</taxon>
        <taxon>Viridiplantae</taxon>
        <taxon>Streptophyta</taxon>
        <taxon>Embryophyta</taxon>
        <taxon>Tracheophyta</taxon>
        <taxon>Spermatophyta</taxon>
        <taxon>Magnoliopsida</taxon>
        <taxon>Liliopsida</taxon>
        <taxon>Zingiberales</taxon>
        <taxon>Musaceae</taxon>
        <taxon>Ensete</taxon>
    </lineage>
</organism>
<evidence type="ECO:0000313" key="2">
    <source>
        <dbReference type="Proteomes" id="UP000287651"/>
    </source>
</evidence>
<protein>
    <submittedName>
        <fullName evidence="1">Uncharacterized protein</fullName>
    </submittedName>
</protein>
<evidence type="ECO:0000313" key="1">
    <source>
        <dbReference type="EMBL" id="RRT51124.1"/>
    </source>
</evidence>